<dbReference type="AlphaFoldDB" id="A0A8H4ZC48"/>
<keyword evidence="4" id="KW-1185">Reference proteome</keyword>
<feature type="coiled-coil region" evidence="1">
    <location>
        <begin position="366"/>
        <end position="393"/>
    </location>
</feature>
<evidence type="ECO:0000313" key="4">
    <source>
        <dbReference type="Proteomes" id="UP000573603"/>
    </source>
</evidence>
<keyword evidence="1" id="KW-0175">Coiled coil</keyword>
<reference evidence="3 4" key="1">
    <citation type="journal article" date="2020" name="BMC Genomics">
        <title>Correction to: Identification and distribution of gene clusters required for synthesis of sphingolipid metabolism inhibitors in diverse species of the filamentous fungus Fusarium.</title>
        <authorList>
            <person name="Kim H.S."/>
            <person name="Lohmar J.M."/>
            <person name="Busman M."/>
            <person name="Brown D.W."/>
            <person name="Naumann T.A."/>
            <person name="Divon H.H."/>
            <person name="Lysoe E."/>
            <person name="Uhlig S."/>
            <person name="Proctor R.H."/>
        </authorList>
    </citation>
    <scope>NUCLEOTIDE SEQUENCE [LARGE SCALE GENOMIC DNA]</scope>
    <source>
        <strain evidence="3 4">NRRL 25214</strain>
    </source>
</reference>
<name>A0A8H4ZC48_9HYPO</name>
<evidence type="ECO:0000313" key="3">
    <source>
        <dbReference type="EMBL" id="KAF5243698.1"/>
    </source>
</evidence>
<gene>
    <name evidence="3" type="ORF">FANTH_8070</name>
</gene>
<proteinExistence type="predicted"/>
<dbReference type="EMBL" id="JABEVY010000187">
    <property type="protein sequence ID" value="KAF5243698.1"/>
    <property type="molecule type" value="Genomic_DNA"/>
</dbReference>
<dbReference type="Proteomes" id="UP000573603">
    <property type="component" value="Unassembled WGS sequence"/>
</dbReference>
<evidence type="ECO:0000256" key="1">
    <source>
        <dbReference type="SAM" id="Coils"/>
    </source>
</evidence>
<comment type="caution">
    <text evidence="3">The sequence shown here is derived from an EMBL/GenBank/DDBJ whole genome shotgun (WGS) entry which is preliminary data.</text>
</comment>
<feature type="coiled-coil region" evidence="1">
    <location>
        <begin position="269"/>
        <end position="328"/>
    </location>
</feature>
<feature type="region of interest" description="Disordered" evidence="2">
    <location>
        <begin position="1"/>
        <end position="31"/>
    </location>
</feature>
<protein>
    <submittedName>
        <fullName evidence="3">Uncharacterized protein</fullName>
    </submittedName>
</protein>
<organism evidence="3 4">
    <name type="scientific">Fusarium anthophilum</name>
    <dbReference type="NCBI Taxonomy" id="48485"/>
    <lineage>
        <taxon>Eukaryota</taxon>
        <taxon>Fungi</taxon>
        <taxon>Dikarya</taxon>
        <taxon>Ascomycota</taxon>
        <taxon>Pezizomycotina</taxon>
        <taxon>Sordariomycetes</taxon>
        <taxon>Hypocreomycetidae</taxon>
        <taxon>Hypocreales</taxon>
        <taxon>Nectriaceae</taxon>
        <taxon>Fusarium</taxon>
        <taxon>Fusarium fujikuroi species complex</taxon>
    </lineage>
</organism>
<evidence type="ECO:0000256" key="2">
    <source>
        <dbReference type="SAM" id="MobiDB-lite"/>
    </source>
</evidence>
<feature type="compositionally biased region" description="Polar residues" evidence="2">
    <location>
        <begin position="7"/>
        <end position="27"/>
    </location>
</feature>
<sequence length="420" mass="46911">MVKLRLTSASSTKQKATPSSSAPNNGQVDPPFRLGLRFRPHDGSYGVQVLTTTRPSPATLSNRIQERDFVKLSNAPVKVPIHQRDLPAIHAARHADRLFDGIVAAFKEVEQTMALELAVKLKQAVMQTLETTSTKGRLSKTRVITLMPYQRLAGIHGIKKQLAYSDWFFMAVWLGPEHPFLEDIRKDMSDHWGVHLLTDEIIYPVIHNRETEERLFNGEVTPSEASIEERAKAIKKTIEDSTVKGLSATIKGHLPDGLKLNGFGDSTRIQTLETSLTSTNRELEDARKQVRNLESQLTEAKASQARAQEKTNSDMETLRKEVQLLKAAQNDTVNKTVEALWPIITQSSTSCRQRMSSIEAKVRKGEKKVEKDIDTLRNEVAQSAEKAEKAVETGALVLSVLSTPGGQKRKMDEFLEDLDI</sequence>
<accession>A0A8H4ZC48</accession>